<evidence type="ECO:0000256" key="1">
    <source>
        <dbReference type="SAM" id="MobiDB-lite"/>
    </source>
</evidence>
<reference evidence="2 3" key="1">
    <citation type="journal article" date="2014" name="BMC Genomics">
        <title>Comparison of environmental and isolate Sulfobacillus genomes reveals diverse carbon, sulfur, nitrogen, and hydrogen metabolisms.</title>
        <authorList>
            <person name="Justice N.B."/>
            <person name="Norman A."/>
            <person name="Brown C.T."/>
            <person name="Singh A."/>
            <person name="Thomas B.C."/>
            <person name="Banfield J.F."/>
        </authorList>
    </citation>
    <scope>NUCLEOTIDE SEQUENCE [LARGE SCALE GENOMIC DNA]</scope>
    <source>
        <strain evidence="2">AMDSBA3</strain>
    </source>
</reference>
<comment type="caution">
    <text evidence="2">The sequence shown here is derived from an EMBL/GenBank/DDBJ whole genome shotgun (WGS) entry which is preliminary data.</text>
</comment>
<gene>
    <name evidence="2" type="ORF">C7B45_05280</name>
</gene>
<proteinExistence type="predicted"/>
<accession>A0A2T2WKV4</accession>
<dbReference type="AlphaFoldDB" id="A0A2T2WKV4"/>
<sequence>MTQHDIPTLTAQALIRPMRSGGSRPLLLRLEDGRTAHAKFQHNPQSTRSLAHDLIGNLIGQMVGAPVPEVVLVNVSHEDMERLPYLTKYRWRPGLQFATVYFETGHPLKRGEVVGLTNLADLPTCALLEAWLYNHDVKFTHILTVPGPGGPRFVILDHGFILGGPFRPPSSLWHDRHEFPIAQPFSVMALNAPVRFDFASALRRMENLTEADLRGVLEAIPRPWGVRSKDQAAIIEFLCYRQRKLARLARHLQEIWNANKPSAPMVEVSPETPTNKSDMPKLVVTQAQDWVALTEDPWSSSQPRVTDESNHEEGNDLESSNNGAD</sequence>
<protein>
    <submittedName>
        <fullName evidence="2">Uncharacterized protein</fullName>
    </submittedName>
</protein>
<dbReference type="EMBL" id="PXYV01000011">
    <property type="protein sequence ID" value="PSR22879.1"/>
    <property type="molecule type" value="Genomic_DNA"/>
</dbReference>
<evidence type="ECO:0000313" key="2">
    <source>
        <dbReference type="EMBL" id="PSR22879.1"/>
    </source>
</evidence>
<dbReference type="Proteomes" id="UP000241848">
    <property type="component" value="Unassembled WGS sequence"/>
</dbReference>
<evidence type="ECO:0000313" key="3">
    <source>
        <dbReference type="Proteomes" id="UP000241848"/>
    </source>
</evidence>
<organism evidence="2 3">
    <name type="scientific">Sulfobacillus acidophilus</name>
    <dbReference type="NCBI Taxonomy" id="53633"/>
    <lineage>
        <taxon>Bacteria</taxon>
        <taxon>Bacillati</taxon>
        <taxon>Bacillota</taxon>
        <taxon>Clostridia</taxon>
        <taxon>Eubacteriales</taxon>
        <taxon>Clostridiales Family XVII. Incertae Sedis</taxon>
        <taxon>Sulfobacillus</taxon>
    </lineage>
</organism>
<feature type="region of interest" description="Disordered" evidence="1">
    <location>
        <begin position="293"/>
        <end position="325"/>
    </location>
</feature>
<feature type="compositionally biased region" description="Basic and acidic residues" evidence="1">
    <location>
        <begin position="305"/>
        <end position="314"/>
    </location>
</feature>
<name>A0A2T2WKV4_9FIRM</name>